<organism evidence="1">
    <name type="scientific">Desulfobacca acetoxidans</name>
    <dbReference type="NCBI Taxonomy" id="60893"/>
    <lineage>
        <taxon>Bacteria</taxon>
        <taxon>Pseudomonadati</taxon>
        <taxon>Thermodesulfobacteriota</taxon>
        <taxon>Desulfobaccia</taxon>
        <taxon>Desulfobaccales</taxon>
        <taxon>Desulfobaccaceae</taxon>
        <taxon>Desulfobacca</taxon>
    </lineage>
</organism>
<reference evidence="1" key="1">
    <citation type="journal article" date="2020" name="mSystems">
        <title>Genome- and Community-Level Interaction Insights into Carbon Utilization and Element Cycling Functions of Hydrothermarchaeota in Hydrothermal Sediment.</title>
        <authorList>
            <person name="Zhou Z."/>
            <person name="Liu Y."/>
            <person name="Xu W."/>
            <person name="Pan J."/>
            <person name="Luo Z.H."/>
            <person name="Li M."/>
        </authorList>
    </citation>
    <scope>NUCLEOTIDE SEQUENCE [LARGE SCALE GENOMIC DNA]</scope>
    <source>
        <strain evidence="1">SpSt-776</strain>
    </source>
</reference>
<protein>
    <submittedName>
        <fullName evidence="1">Uncharacterized protein</fullName>
    </submittedName>
</protein>
<gene>
    <name evidence="1" type="ORF">ENV62_02250</name>
</gene>
<dbReference type="AlphaFoldDB" id="A0A7C3WGN0"/>
<accession>A0A7C3WGN0</accession>
<dbReference type="EMBL" id="DTHB01000016">
    <property type="protein sequence ID" value="HGB14048.1"/>
    <property type="molecule type" value="Genomic_DNA"/>
</dbReference>
<sequence length="94" mass="11011">MKEFDEIIKEKGLPQVGQIVRSKKYGTLWRVMEKREVWQSIADDPQTGEPRMIPAIFLSYWKIQEGAQPGTGRVMGFTYTLYDNTFANHWEIVE</sequence>
<name>A0A7C3WGN0_9BACT</name>
<comment type="caution">
    <text evidence="1">The sequence shown here is derived from an EMBL/GenBank/DDBJ whole genome shotgun (WGS) entry which is preliminary data.</text>
</comment>
<evidence type="ECO:0000313" key="1">
    <source>
        <dbReference type="EMBL" id="HGB14048.1"/>
    </source>
</evidence>
<proteinExistence type="predicted"/>